<dbReference type="PANTHER" id="PTHR43792">
    <property type="entry name" value="GNAT FAMILY, PUTATIVE (AFU_ORTHOLOGUE AFUA_3G00765)-RELATED-RELATED"/>
    <property type="match status" value="1"/>
</dbReference>
<dbReference type="InterPro" id="IPR051531">
    <property type="entry name" value="N-acetyltransferase"/>
</dbReference>
<dbReference type="OrthoDB" id="9132139at2"/>
<evidence type="ECO:0000313" key="3">
    <source>
        <dbReference type="Proteomes" id="UP000320209"/>
    </source>
</evidence>
<dbReference type="EMBL" id="VFOV01000001">
    <property type="protein sequence ID" value="TQL68080.1"/>
    <property type="molecule type" value="Genomic_DNA"/>
</dbReference>
<proteinExistence type="predicted"/>
<dbReference type="Proteomes" id="UP000320209">
    <property type="component" value="Unassembled WGS sequence"/>
</dbReference>
<reference evidence="2 3" key="1">
    <citation type="submission" date="2019-06" db="EMBL/GenBank/DDBJ databases">
        <title>Sequencing the genomes of 1000 actinobacteria strains.</title>
        <authorList>
            <person name="Klenk H.-P."/>
        </authorList>
    </citation>
    <scope>NUCLEOTIDE SEQUENCE [LARGE SCALE GENOMIC DNA]</scope>
    <source>
        <strain evidence="2 3">DSM 25218</strain>
    </source>
</reference>
<dbReference type="PROSITE" id="PS51186">
    <property type="entry name" value="GNAT"/>
    <property type="match status" value="1"/>
</dbReference>
<dbReference type="Gene3D" id="3.40.630.30">
    <property type="match status" value="1"/>
</dbReference>
<dbReference type="InterPro" id="IPR000182">
    <property type="entry name" value="GNAT_dom"/>
</dbReference>
<dbReference type="RefSeq" id="WP_141780114.1">
    <property type="nucleotide sequence ID" value="NZ_VFOV01000001.1"/>
</dbReference>
<protein>
    <submittedName>
        <fullName evidence="2">RimJ/RimL family protein N-acetyltransferase</fullName>
    </submittedName>
</protein>
<dbReference type="Pfam" id="PF13302">
    <property type="entry name" value="Acetyltransf_3"/>
    <property type="match status" value="1"/>
</dbReference>
<dbReference type="InterPro" id="IPR016181">
    <property type="entry name" value="Acyl_CoA_acyltransferase"/>
</dbReference>
<name>A0A543A679_9ACTN</name>
<organism evidence="2 3">
    <name type="scientific">Nocardioides albertanoniae</name>
    <dbReference type="NCBI Taxonomy" id="1175486"/>
    <lineage>
        <taxon>Bacteria</taxon>
        <taxon>Bacillati</taxon>
        <taxon>Actinomycetota</taxon>
        <taxon>Actinomycetes</taxon>
        <taxon>Propionibacteriales</taxon>
        <taxon>Nocardioidaceae</taxon>
        <taxon>Nocardioides</taxon>
    </lineage>
</organism>
<feature type="domain" description="N-acetyltransferase" evidence="1">
    <location>
        <begin position="21"/>
        <end position="189"/>
    </location>
</feature>
<dbReference type="PANTHER" id="PTHR43792:SF1">
    <property type="entry name" value="N-ACETYLTRANSFERASE DOMAIN-CONTAINING PROTEIN"/>
    <property type="match status" value="1"/>
</dbReference>
<comment type="caution">
    <text evidence="2">The sequence shown here is derived from an EMBL/GenBank/DDBJ whole genome shotgun (WGS) entry which is preliminary data.</text>
</comment>
<evidence type="ECO:0000259" key="1">
    <source>
        <dbReference type="PROSITE" id="PS51186"/>
    </source>
</evidence>
<accession>A0A543A679</accession>
<dbReference type="GO" id="GO:0016747">
    <property type="term" value="F:acyltransferase activity, transferring groups other than amino-acyl groups"/>
    <property type="evidence" value="ECO:0007669"/>
    <property type="project" value="InterPro"/>
</dbReference>
<dbReference type="SUPFAM" id="SSF55729">
    <property type="entry name" value="Acyl-CoA N-acyltransferases (Nat)"/>
    <property type="match status" value="1"/>
</dbReference>
<sequence length="196" mass="22222">MIETRPDPLEKAAWPLLTERLVIRRFEPADIEPTWAFRSLPEVAEWVTTEFPDVHAYRRVFEHPEVAQSALVIERDGAIVGDLMLRVTDPWSQTEVREQAIGTQAELGWTLAPAHQGSGYATEAVRAVLDVCFGSLGLRRVIAECFADNSASWRLMERLGMRREGHTVKESLHRSRGWLDGLSYAILAEEWAAARR</sequence>
<keyword evidence="2" id="KW-0808">Transferase</keyword>
<keyword evidence="3" id="KW-1185">Reference proteome</keyword>
<gene>
    <name evidence="2" type="ORF">FB381_1969</name>
</gene>
<dbReference type="AlphaFoldDB" id="A0A543A679"/>
<evidence type="ECO:0000313" key="2">
    <source>
        <dbReference type="EMBL" id="TQL68080.1"/>
    </source>
</evidence>